<dbReference type="CDD" id="cd03801">
    <property type="entry name" value="GT4_PimA-like"/>
    <property type="match status" value="1"/>
</dbReference>
<dbReference type="PANTHER" id="PTHR12526">
    <property type="entry name" value="GLYCOSYLTRANSFERASE"/>
    <property type="match status" value="1"/>
</dbReference>
<dbReference type="InterPro" id="IPR028098">
    <property type="entry name" value="Glyco_trans_4-like_N"/>
</dbReference>
<dbReference type="Proteomes" id="UP000597507">
    <property type="component" value="Unassembled WGS sequence"/>
</dbReference>
<dbReference type="GO" id="GO:0016757">
    <property type="term" value="F:glycosyltransferase activity"/>
    <property type="evidence" value="ECO:0007669"/>
    <property type="project" value="InterPro"/>
</dbReference>
<dbReference type="InterPro" id="IPR001296">
    <property type="entry name" value="Glyco_trans_1"/>
</dbReference>
<dbReference type="RefSeq" id="WP_188901190.1">
    <property type="nucleotide sequence ID" value="NZ_BMKS01000008.1"/>
</dbReference>
<dbReference type="AlphaFoldDB" id="A0A8J3EBL4"/>
<dbReference type="SUPFAM" id="SSF53756">
    <property type="entry name" value="UDP-Glycosyltransferase/glycogen phosphorylase"/>
    <property type="match status" value="1"/>
</dbReference>
<dbReference type="Pfam" id="PF00534">
    <property type="entry name" value="Glycos_transf_1"/>
    <property type="match status" value="1"/>
</dbReference>
<organism evidence="3 4">
    <name type="scientific">Caldovatus sediminis</name>
    <dbReference type="NCBI Taxonomy" id="2041189"/>
    <lineage>
        <taxon>Bacteria</taxon>
        <taxon>Pseudomonadati</taxon>
        <taxon>Pseudomonadota</taxon>
        <taxon>Alphaproteobacteria</taxon>
        <taxon>Acetobacterales</taxon>
        <taxon>Roseomonadaceae</taxon>
        <taxon>Caldovatus</taxon>
    </lineage>
</organism>
<feature type="domain" description="Glycosyltransferase subfamily 4-like N-terminal" evidence="2">
    <location>
        <begin position="78"/>
        <end position="157"/>
    </location>
</feature>
<sequence>MRIALLVPGPFDAISGGYNYDRRIVAGLRARGHAVEAIELTGRHPLADGAAEASAREALARCGEEARIVIDGLGLPAFLPLREELARRRAVALIHHPTALESGLPEPDRAALRARERALLPAMARIIAVSAPVAARLAEEFGADPARIAVVEPGTDPAPRAAGSGGPGCAILSVGALVPRKGHDVLLRALGRLTDLDWTLTIAGGEARDPVHAQGLRALAAELGIASRVTFAGEVDAATLEALYARADLFALATRWEGYGMAAAEALARGLPCAITTGGAIGEVVPIEAGVRSAPGDHEALSKALRRVIFDTGLRAAMAEAAWQAGQRLPRWEDRARAFAEALLAADREAG</sequence>
<keyword evidence="4" id="KW-1185">Reference proteome</keyword>
<feature type="domain" description="Glycosyl transferase family 1" evidence="1">
    <location>
        <begin position="171"/>
        <end position="322"/>
    </location>
</feature>
<proteinExistence type="predicted"/>
<gene>
    <name evidence="3" type="ORF">GCM10010964_27660</name>
</gene>
<protein>
    <submittedName>
        <fullName evidence="3">Glycosyl transferase</fullName>
    </submittedName>
</protein>
<name>A0A8J3EBL4_9PROT</name>
<keyword evidence="3" id="KW-0808">Transferase</keyword>
<evidence type="ECO:0000313" key="3">
    <source>
        <dbReference type="EMBL" id="GGG38450.1"/>
    </source>
</evidence>
<dbReference type="EMBL" id="BMKS01000008">
    <property type="protein sequence ID" value="GGG38450.1"/>
    <property type="molecule type" value="Genomic_DNA"/>
</dbReference>
<reference evidence="3 4" key="1">
    <citation type="journal article" date="2014" name="Int. J. Syst. Evol. Microbiol.">
        <title>Complete genome sequence of Corynebacterium casei LMG S-19264T (=DSM 44701T), isolated from a smear-ripened cheese.</title>
        <authorList>
            <consortium name="US DOE Joint Genome Institute (JGI-PGF)"/>
            <person name="Walter F."/>
            <person name="Albersmeier A."/>
            <person name="Kalinowski J."/>
            <person name="Ruckert C."/>
        </authorList>
    </citation>
    <scope>NUCLEOTIDE SEQUENCE [LARGE SCALE GENOMIC DNA]</scope>
    <source>
        <strain evidence="3 4">CGMCC 1.16330</strain>
    </source>
</reference>
<evidence type="ECO:0000259" key="1">
    <source>
        <dbReference type="Pfam" id="PF00534"/>
    </source>
</evidence>
<comment type="caution">
    <text evidence="3">The sequence shown here is derived from an EMBL/GenBank/DDBJ whole genome shotgun (WGS) entry which is preliminary data.</text>
</comment>
<evidence type="ECO:0000259" key="2">
    <source>
        <dbReference type="Pfam" id="PF13439"/>
    </source>
</evidence>
<evidence type="ECO:0000313" key="4">
    <source>
        <dbReference type="Proteomes" id="UP000597507"/>
    </source>
</evidence>
<accession>A0A8J3EBL4</accession>
<dbReference type="Pfam" id="PF13439">
    <property type="entry name" value="Glyco_transf_4"/>
    <property type="match status" value="1"/>
</dbReference>
<dbReference type="Gene3D" id="3.40.50.2000">
    <property type="entry name" value="Glycogen Phosphorylase B"/>
    <property type="match status" value="2"/>
</dbReference>
<dbReference type="PANTHER" id="PTHR12526:SF635">
    <property type="entry name" value="GLYCOSYL TRANSFERASE GROUP 1"/>
    <property type="match status" value="1"/>
</dbReference>